<dbReference type="EMBL" id="JABVEC010000016">
    <property type="protein sequence ID" value="MBC6468048.1"/>
    <property type="molecule type" value="Genomic_DNA"/>
</dbReference>
<evidence type="ECO:0000256" key="4">
    <source>
        <dbReference type="SAM" id="SignalP"/>
    </source>
</evidence>
<evidence type="ECO:0000313" key="6">
    <source>
        <dbReference type="EMBL" id="MBC6468048.1"/>
    </source>
</evidence>
<reference evidence="6 7" key="1">
    <citation type="submission" date="2020-06" db="EMBL/GenBank/DDBJ databases">
        <title>Actinomadura xiongansis sp. nov., isolated from soil of Baiyangdian.</title>
        <authorList>
            <person name="Zhang X."/>
        </authorList>
    </citation>
    <scope>NUCLEOTIDE SEQUENCE [LARGE SCALE GENOMIC DNA]</scope>
    <source>
        <strain evidence="6 7">HBUM206468</strain>
    </source>
</reference>
<organism evidence="6 7">
    <name type="scientific">Actinomadura alba</name>
    <dbReference type="NCBI Taxonomy" id="406431"/>
    <lineage>
        <taxon>Bacteria</taxon>
        <taxon>Bacillati</taxon>
        <taxon>Actinomycetota</taxon>
        <taxon>Actinomycetes</taxon>
        <taxon>Streptosporangiales</taxon>
        <taxon>Thermomonosporaceae</taxon>
        <taxon>Actinomadura</taxon>
    </lineage>
</organism>
<dbReference type="InterPro" id="IPR013595">
    <property type="entry name" value="Pept_S33_TAP-like_C"/>
</dbReference>
<dbReference type="SUPFAM" id="SSF53474">
    <property type="entry name" value="alpha/beta-Hydrolases"/>
    <property type="match status" value="1"/>
</dbReference>
<evidence type="ECO:0000256" key="1">
    <source>
        <dbReference type="ARBA" id="ARBA00010088"/>
    </source>
</evidence>
<feature type="domain" description="Peptidase S33 tripeptidyl aminopeptidase-like C-terminal" evidence="5">
    <location>
        <begin position="397"/>
        <end position="498"/>
    </location>
</feature>
<keyword evidence="2 4" id="KW-0732">Signal</keyword>
<protein>
    <submittedName>
        <fullName evidence="6">Alpha/beta fold hydrolase</fullName>
    </submittedName>
</protein>
<sequence>MAVAVIAAMTASACTASGGAAPVASPPSGSSPELRQFYEQKLSWTDCKDGFQCAKLKVPKDYRNPGDGELSISVIRLPAHDKKAQRIGSLLTNPGGPGGSGVKFVRESGQAFGKALRDRFDLVGFDPRGVGESDPVRCLEPKDLDRYFATDSSPDNQQEQNNLVSIGKHFAQGCESRAGKTLPYIGTLDAARDMDVLRAALGDKRLSYIGFSYGSYLGAFYADQFPKNVRALVLDGAVDPKLSSDEINLEQAKGFETALRAFAADCVKSPDCPLGTGSVDEALRKVSELQQRADQKPLKNTTGDGRQVTEALATLGIATALYNKQSWAALRMALKQAMKGDGSMLLRLGDLLVERSEDGRYTNQTEANMAINCVDKPYPADLKAAEQVAAQAKRIAPRFGPFVVWGSLPCTYWPAKTTQEVKELTAKGAAPIVVVGTTRDPATPYKWAEGLASELSSGRLLTLEGDGHTAYLQGNPCISRAVENYLIKEQAPQQGTVCR</sequence>
<dbReference type="GO" id="GO:0016787">
    <property type="term" value="F:hydrolase activity"/>
    <property type="evidence" value="ECO:0007669"/>
    <property type="project" value="UniProtKB-KW"/>
</dbReference>
<dbReference type="PANTHER" id="PTHR43248">
    <property type="entry name" value="2-SUCCINYL-6-HYDROXY-2,4-CYCLOHEXADIENE-1-CARBOXYLATE SYNTHASE"/>
    <property type="match status" value="1"/>
</dbReference>
<comment type="caution">
    <text evidence="6">The sequence shown here is derived from an EMBL/GenBank/DDBJ whole genome shotgun (WGS) entry which is preliminary data.</text>
</comment>
<keyword evidence="7" id="KW-1185">Reference proteome</keyword>
<dbReference type="Pfam" id="PF08386">
    <property type="entry name" value="Abhydrolase_4"/>
    <property type="match status" value="1"/>
</dbReference>
<dbReference type="InterPro" id="IPR051601">
    <property type="entry name" value="Serine_prot/Carboxylest_S33"/>
</dbReference>
<evidence type="ECO:0000256" key="2">
    <source>
        <dbReference type="ARBA" id="ARBA00022729"/>
    </source>
</evidence>
<dbReference type="Proteomes" id="UP000805614">
    <property type="component" value="Unassembled WGS sequence"/>
</dbReference>
<feature type="signal peptide" evidence="4">
    <location>
        <begin position="1"/>
        <end position="20"/>
    </location>
</feature>
<dbReference type="Gene3D" id="3.40.50.1820">
    <property type="entry name" value="alpha/beta hydrolase"/>
    <property type="match status" value="1"/>
</dbReference>
<gene>
    <name evidence="6" type="ORF">HKK74_21490</name>
</gene>
<name>A0ABR7LTP1_9ACTN</name>
<feature type="chain" id="PRO_5046147080" evidence="4">
    <location>
        <begin position="21"/>
        <end position="499"/>
    </location>
</feature>
<evidence type="ECO:0000313" key="7">
    <source>
        <dbReference type="Proteomes" id="UP000805614"/>
    </source>
</evidence>
<accession>A0ABR7LTP1</accession>
<dbReference type="PANTHER" id="PTHR43248:SF29">
    <property type="entry name" value="TRIPEPTIDYL AMINOPEPTIDASE"/>
    <property type="match status" value="1"/>
</dbReference>
<keyword evidence="3 6" id="KW-0378">Hydrolase</keyword>
<evidence type="ECO:0000256" key="3">
    <source>
        <dbReference type="ARBA" id="ARBA00022801"/>
    </source>
</evidence>
<evidence type="ECO:0000259" key="5">
    <source>
        <dbReference type="Pfam" id="PF08386"/>
    </source>
</evidence>
<comment type="similarity">
    <text evidence="1">Belongs to the peptidase S33 family.</text>
</comment>
<proteinExistence type="inferred from homology"/>
<dbReference type="InterPro" id="IPR029058">
    <property type="entry name" value="AB_hydrolase_fold"/>
</dbReference>